<dbReference type="InterPro" id="IPR013216">
    <property type="entry name" value="Methyltransf_11"/>
</dbReference>
<dbReference type="RefSeq" id="WP_142005525.1">
    <property type="nucleotide sequence ID" value="NZ_CAJTBP010000001.1"/>
</dbReference>
<name>A0A542XCI9_9MICO</name>
<feature type="domain" description="Methyltransferase type 11" evidence="5">
    <location>
        <begin position="59"/>
        <end position="149"/>
    </location>
</feature>
<dbReference type="EMBL" id="VFOK01000001">
    <property type="protein sequence ID" value="TQL33524.1"/>
    <property type="molecule type" value="Genomic_DNA"/>
</dbReference>
<comment type="similarity">
    <text evidence="1">Belongs to the methyltransferase superfamily.</text>
</comment>
<dbReference type="PANTHER" id="PTHR44942:SF4">
    <property type="entry name" value="METHYLTRANSFERASE TYPE 11 DOMAIN-CONTAINING PROTEIN"/>
    <property type="match status" value="1"/>
</dbReference>
<evidence type="ECO:0000256" key="3">
    <source>
        <dbReference type="ARBA" id="ARBA00022679"/>
    </source>
</evidence>
<feature type="region of interest" description="Disordered" evidence="4">
    <location>
        <begin position="1"/>
        <end position="21"/>
    </location>
</feature>
<accession>A0A542XCI9</accession>
<dbReference type="Proteomes" id="UP000318336">
    <property type="component" value="Unassembled WGS sequence"/>
</dbReference>
<evidence type="ECO:0000256" key="2">
    <source>
        <dbReference type="ARBA" id="ARBA00022603"/>
    </source>
</evidence>
<protein>
    <submittedName>
        <fullName evidence="6">Methyltransferase family protein</fullName>
    </submittedName>
</protein>
<dbReference type="OrthoDB" id="9797252at2"/>
<sequence>MSSTAEEPVTGPLISQETHEARRTSFGAGAADYDRVRPEWPAATLTWLLGDPTRALDVLDLGAGTGKGTRTLADLGHRVTAVEPSEGMLAVLRDGLGERDVRPVLGDAENLPLDDDSVDGAVCLQAWHWVDAERGGLQVARVLRPGGWFGLAWHQLDTSQDWTRELYAACRRPEAASTGESSGSLILTGVPGFGGFEHRQTTYDMVLSPDDLVTQVASWSHIAIHPEREQILADVRVLGERRADGGLLTLPHVTDCFRGQVEG</sequence>
<dbReference type="GO" id="GO:0032259">
    <property type="term" value="P:methylation"/>
    <property type="evidence" value="ECO:0007669"/>
    <property type="project" value="UniProtKB-KW"/>
</dbReference>
<dbReference type="AlphaFoldDB" id="A0A542XCI9"/>
<evidence type="ECO:0000256" key="1">
    <source>
        <dbReference type="ARBA" id="ARBA00008361"/>
    </source>
</evidence>
<gene>
    <name evidence="6" type="ORF">FB554_1674</name>
</gene>
<dbReference type="InterPro" id="IPR051052">
    <property type="entry name" value="Diverse_substrate_MTase"/>
</dbReference>
<evidence type="ECO:0000259" key="5">
    <source>
        <dbReference type="Pfam" id="PF08241"/>
    </source>
</evidence>
<comment type="caution">
    <text evidence="6">The sequence shown here is derived from an EMBL/GenBank/DDBJ whole genome shotgun (WGS) entry which is preliminary data.</text>
</comment>
<keyword evidence="7" id="KW-1185">Reference proteome</keyword>
<organism evidence="6 7">
    <name type="scientific">Barrientosiimonas humi</name>
    <dbReference type="NCBI Taxonomy" id="999931"/>
    <lineage>
        <taxon>Bacteria</taxon>
        <taxon>Bacillati</taxon>
        <taxon>Actinomycetota</taxon>
        <taxon>Actinomycetes</taxon>
        <taxon>Micrococcales</taxon>
        <taxon>Dermacoccaceae</taxon>
        <taxon>Barrientosiimonas</taxon>
    </lineage>
</organism>
<keyword evidence="2 6" id="KW-0489">Methyltransferase</keyword>
<dbReference type="PANTHER" id="PTHR44942">
    <property type="entry name" value="METHYLTRANSF_11 DOMAIN-CONTAINING PROTEIN"/>
    <property type="match status" value="1"/>
</dbReference>
<reference evidence="6 7" key="1">
    <citation type="submission" date="2019-06" db="EMBL/GenBank/DDBJ databases">
        <title>Sequencing the genomes of 1000 actinobacteria strains.</title>
        <authorList>
            <person name="Klenk H.-P."/>
        </authorList>
    </citation>
    <scope>NUCLEOTIDE SEQUENCE [LARGE SCALE GENOMIC DNA]</scope>
    <source>
        <strain evidence="6 7">DSM 24617</strain>
    </source>
</reference>
<dbReference type="Pfam" id="PF08241">
    <property type="entry name" value="Methyltransf_11"/>
    <property type="match status" value="1"/>
</dbReference>
<evidence type="ECO:0000256" key="4">
    <source>
        <dbReference type="SAM" id="MobiDB-lite"/>
    </source>
</evidence>
<dbReference type="SUPFAM" id="SSF53335">
    <property type="entry name" value="S-adenosyl-L-methionine-dependent methyltransferases"/>
    <property type="match status" value="1"/>
</dbReference>
<keyword evidence="3 6" id="KW-0808">Transferase</keyword>
<dbReference type="Gene3D" id="3.40.50.150">
    <property type="entry name" value="Vaccinia Virus protein VP39"/>
    <property type="match status" value="1"/>
</dbReference>
<dbReference type="InterPro" id="IPR029063">
    <property type="entry name" value="SAM-dependent_MTases_sf"/>
</dbReference>
<dbReference type="CDD" id="cd02440">
    <property type="entry name" value="AdoMet_MTases"/>
    <property type="match status" value="1"/>
</dbReference>
<evidence type="ECO:0000313" key="6">
    <source>
        <dbReference type="EMBL" id="TQL33524.1"/>
    </source>
</evidence>
<dbReference type="GO" id="GO:0008757">
    <property type="term" value="F:S-adenosylmethionine-dependent methyltransferase activity"/>
    <property type="evidence" value="ECO:0007669"/>
    <property type="project" value="InterPro"/>
</dbReference>
<evidence type="ECO:0000313" key="7">
    <source>
        <dbReference type="Proteomes" id="UP000318336"/>
    </source>
</evidence>
<proteinExistence type="inferred from homology"/>